<dbReference type="SUPFAM" id="SSF52540">
    <property type="entry name" value="P-loop containing nucleoside triphosphate hydrolases"/>
    <property type="match status" value="1"/>
</dbReference>
<dbReference type="Gene3D" id="3.40.50.300">
    <property type="entry name" value="P-loop containing nucleotide triphosphate hydrolases"/>
    <property type="match status" value="1"/>
</dbReference>
<evidence type="ECO:0000313" key="5">
    <source>
        <dbReference type="Proteomes" id="UP000030742"/>
    </source>
</evidence>
<reference evidence="4 5" key="1">
    <citation type="journal article" date="2013" name="Genome Biol.">
        <title>Draft genome of the mountain pine beetle, Dendroctonus ponderosae Hopkins, a major forest pest.</title>
        <authorList>
            <person name="Keeling C.I."/>
            <person name="Yuen M.M."/>
            <person name="Liao N.Y."/>
            <person name="Docking T.R."/>
            <person name="Chan S.K."/>
            <person name="Taylor G.A."/>
            <person name="Palmquist D.L."/>
            <person name="Jackman S.D."/>
            <person name="Nguyen A."/>
            <person name="Li M."/>
            <person name="Henderson H."/>
            <person name="Janes J.K."/>
            <person name="Zhao Y."/>
            <person name="Pandoh P."/>
            <person name="Moore R."/>
            <person name="Sperling F.A."/>
            <person name="Huber D.P."/>
            <person name="Birol I."/>
            <person name="Jones S.J."/>
            <person name="Bohlmann J."/>
        </authorList>
    </citation>
    <scope>NUCLEOTIDE SEQUENCE</scope>
</reference>
<dbReference type="Proteomes" id="UP000030742">
    <property type="component" value="Unassembled WGS sequence"/>
</dbReference>
<dbReference type="EMBL" id="KB632365">
    <property type="protein sequence ID" value="ERL93627.1"/>
    <property type="molecule type" value="Genomic_DNA"/>
</dbReference>
<proteinExistence type="predicted"/>
<dbReference type="GO" id="GO:0016887">
    <property type="term" value="F:ATP hydrolysis activity"/>
    <property type="evidence" value="ECO:0007669"/>
    <property type="project" value="InterPro"/>
</dbReference>
<name>U4UKI2_DENPD</name>
<evidence type="ECO:0000313" key="4">
    <source>
        <dbReference type="EMBL" id="ERL93627.1"/>
    </source>
</evidence>
<dbReference type="STRING" id="77166.U4UKI2"/>
<evidence type="ECO:0000259" key="3">
    <source>
        <dbReference type="Pfam" id="PF00005"/>
    </source>
</evidence>
<dbReference type="GO" id="GO:0016020">
    <property type="term" value="C:membrane"/>
    <property type="evidence" value="ECO:0007669"/>
    <property type="project" value="TreeGrafter"/>
</dbReference>
<sequence>MLQLGIRQSAEVASNMTSVERILQYTKLEEEGPWEPPPADRPPTDWPREGRVTFKHAYLRYTPDGPPAIRDLDVEIQPAEQIGVVGRTGAGKSSLVATLFRLASIEGEVEIDGLNTGKVGLKALRSAISIIPQVPTLFSASLRYIAPIPNNSVYKNGRYNLDPFEKCADDELWKAIERVELKHSGVALDTVISESGANFSAGQRQLICLARAIV</sequence>
<dbReference type="InterPro" id="IPR027417">
    <property type="entry name" value="P-loop_NTPase"/>
</dbReference>
<organism evidence="4 5">
    <name type="scientific">Dendroctonus ponderosae</name>
    <name type="common">Mountain pine beetle</name>
    <dbReference type="NCBI Taxonomy" id="77166"/>
    <lineage>
        <taxon>Eukaryota</taxon>
        <taxon>Metazoa</taxon>
        <taxon>Ecdysozoa</taxon>
        <taxon>Arthropoda</taxon>
        <taxon>Hexapoda</taxon>
        <taxon>Insecta</taxon>
        <taxon>Pterygota</taxon>
        <taxon>Neoptera</taxon>
        <taxon>Endopterygota</taxon>
        <taxon>Coleoptera</taxon>
        <taxon>Polyphaga</taxon>
        <taxon>Cucujiformia</taxon>
        <taxon>Curculionidae</taxon>
        <taxon>Scolytinae</taxon>
        <taxon>Dendroctonus</taxon>
    </lineage>
</organism>
<evidence type="ECO:0000256" key="2">
    <source>
        <dbReference type="ARBA" id="ARBA00022840"/>
    </source>
</evidence>
<feature type="domain" description="ABC transporter" evidence="3">
    <location>
        <begin position="70"/>
        <end position="214"/>
    </location>
</feature>
<accession>U4UKI2</accession>
<dbReference type="PANTHER" id="PTHR24223:SF415">
    <property type="entry name" value="FI20190P1"/>
    <property type="match status" value="1"/>
</dbReference>
<protein>
    <recommendedName>
        <fullName evidence="3">ABC transporter domain-containing protein</fullName>
    </recommendedName>
</protein>
<dbReference type="Pfam" id="PF00005">
    <property type="entry name" value="ABC_tran"/>
    <property type="match status" value="1"/>
</dbReference>
<keyword evidence="2" id="KW-0067">ATP-binding</keyword>
<keyword evidence="1" id="KW-0547">Nucleotide-binding</keyword>
<dbReference type="InterPro" id="IPR050173">
    <property type="entry name" value="ABC_transporter_C-like"/>
</dbReference>
<evidence type="ECO:0000256" key="1">
    <source>
        <dbReference type="ARBA" id="ARBA00022741"/>
    </source>
</evidence>
<feature type="non-terminal residue" evidence="4">
    <location>
        <position position="214"/>
    </location>
</feature>
<gene>
    <name evidence="4" type="ORF">D910_10915</name>
</gene>
<dbReference type="GO" id="GO:0042626">
    <property type="term" value="F:ATPase-coupled transmembrane transporter activity"/>
    <property type="evidence" value="ECO:0007669"/>
    <property type="project" value="TreeGrafter"/>
</dbReference>
<dbReference type="InterPro" id="IPR003439">
    <property type="entry name" value="ABC_transporter-like_ATP-bd"/>
</dbReference>
<dbReference type="GO" id="GO:0005524">
    <property type="term" value="F:ATP binding"/>
    <property type="evidence" value="ECO:0007669"/>
    <property type="project" value="UniProtKB-KW"/>
</dbReference>
<dbReference type="PANTHER" id="PTHR24223">
    <property type="entry name" value="ATP-BINDING CASSETTE SUB-FAMILY C"/>
    <property type="match status" value="1"/>
</dbReference>
<dbReference type="OrthoDB" id="6500128at2759"/>
<dbReference type="AlphaFoldDB" id="U4UKI2"/>